<dbReference type="EMBL" id="SDMK01000004">
    <property type="protein sequence ID" value="RXS93818.1"/>
    <property type="molecule type" value="Genomic_DNA"/>
</dbReference>
<evidence type="ECO:0000313" key="3">
    <source>
        <dbReference type="EMBL" id="RXS93818.1"/>
    </source>
</evidence>
<evidence type="ECO:0000256" key="2">
    <source>
        <dbReference type="SAM" id="Phobius"/>
    </source>
</evidence>
<protein>
    <submittedName>
        <fullName evidence="3">Uncharacterized protein</fullName>
    </submittedName>
</protein>
<name>A0A4Q1S9V1_9BACT</name>
<dbReference type="AlphaFoldDB" id="A0A4Q1S9V1"/>
<keyword evidence="2" id="KW-1133">Transmembrane helix</keyword>
<feature type="region of interest" description="Disordered" evidence="1">
    <location>
        <begin position="141"/>
        <end position="161"/>
    </location>
</feature>
<comment type="caution">
    <text evidence="3">The sequence shown here is derived from an EMBL/GenBank/DDBJ whole genome shotgun (WGS) entry which is preliminary data.</text>
</comment>
<accession>A0A4Q1S9V1</accession>
<evidence type="ECO:0000313" key="4">
    <source>
        <dbReference type="Proteomes" id="UP000290253"/>
    </source>
</evidence>
<gene>
    <name evidence="3" type="ORF">ESZ00_17410</name>
</gene>
<keyword evidence="2" id="KW-0812">Transmembrane</keyword>
<evidence type="ECO:0000256" key="1">
    <source>
        <dbReference type="SAM" id="MobiDB-lite"/>
    </source>
</evidence>
<proteinExistence type="predicted"/>
<reference evidence="3 4" key="1">
    <citation type="journal article" date="2016" name="Int. J. Syst. Evol. Microbiol.">
        <title>Acidipila dinghuensis sp. nov., an acidobacterium isolated from forest soil.</title>
        <authorList>
            <person name="Jiang Y.W."/>
            <person name="Wang J."/>
            <person name="Chen M.H."/>
            <person name="Lv Y.Y."/>
            <person name="Qiu L.H."/>
        </authorList>
    </citation>
    <scope>NUCLEOTIDE SEQUENCE [LARGE SCALE GENOMIC DNA]</scope>
    <source>
        <strain evidence="3 4">DHOF10</strain>
    </source>
</reference>
<dbReference type="Proteomes" id="UP000290253">
    <property type="component" value="Unassembled WGS sequence"/>
</dbReference>
<keyword evidence="2" id="KW-0472">Membrane</keyword>
<feature type="transmembrane region" description="Helical" evidence="2">
    <location>
        <begin position="66"/>
        <end position="84"/>
    </location>
</feature>
<organism evidence="3 4">
    <name type="scientific">Silvibacterium dinghuense</name>
    <dbReference type="NCBI Taxonomy" id="1560006"/>
    <lineage>
        <taxon>Bacteria</taxon>
        <taxon>Pseudomonadati</taxon>
        <taxon>Acidobacteriota</taxon>
        <taxon>Terriglobia</taxon>
        <taxon>Terriglobales</taxon>
        <taxon>Acidobacteriaceae</taxon>
        <taxon>Silvibacterium</taxon>
    </lineage>
</organism>
<keyword evidence="4" id="KW-1185">Reference proteome</keyword>
<dbReference type="RefSeq" id="WP_129209666.1">
    <property type="nucleotide sequence ID" value="NZ_BMGU01000002.1"/>
</dbReference>
<dbReference type="OrthoDB" id="9893196at2"/>
<sequence length="161" mass="16564">MNPNVPHRPDLDSAGLDPVMQARIDAALTRLGSATPRQGFESRIAAHLATATEPARTSWFSLRRTVLFSGAGACAALVIIAGSVTHSRHLLPVAPEGTVAARPAASTGMQTVDKSIEAPRPVAAPLHGRARAIHKAAADTAAQPGAIAVPRSPLPAAQKAQ</sequence>